<keyword evidence="6 11" id="KW-0865">Zymogen</keyword>
<evidence type="ECO:0000256" key="4">
    <source>
        <dbReference type="ARBA" id="ARBA00023098"/>
    </source>
</evidence>
<dbReference type="EC" id="4.1.1.65" evidence="11"/>
<dbReference type="RefSeq" id="WP_281795845.1">
    <property type="nucleotide sequence ID" value="NZ_BSDR01000001.1"/>
</dbReference>
<keyword evidence="14" id="KW-1185">Reference proteome</keyword>
<evidence type="ECO:0000313" key="14">
    <source>
        <dbReference type="Proteomes" id="UP001144372"/>
    </source>
</evidence>
<keyword evidence="7 11" id="KW-0594">Phospholipid biosynthesis</keyword>
<dbReference type="Proteomes" id="UP001144372">
    <property type="component" value="Unassembled WGS sequence"/>
</dbReference>
<comment type="PTM">
    <text evidence="11">Is synthesized initially as an inactive proenzyme. Formation of the active enzyme involves a self-maturation process in which the active site pyruvoyl group is generated from an internal serine residue via an autocatalytic post-translational modification. Two non-identical subunits are generated from the proenzyme in this reaction, and the pyruvate is formed at the N-terminus of the alpha chain, which is derived from the carboxyl end of the proenzyme. The post-translation cleavage follows an unusual pathway, termed non-hydrolytic serinolysis, in which the side chain hydroxyl group of the serine supplies its oxygen atom to form the C-terminus of the beta chain, while the remainder of the serine residue undergoes an oxidative deamination to produce ammonia and the pyruvoyl prosthetic group on the alpha chain.</text>
</comment>
<name>A0A9W6FVS2_9BACT</name>
<accession>A0A9W6FVS2</accession>
<evidence type="ECO:0000256" key="7">
    <source>
        <dbReference type="ARBA" id="ARBA00023209"/>
    </source>
</evidence>
<comment type="cofactor">
    <cofactor evidence="11">
        <name>pyruvate</name>
        <dbReference type="ChEBI" id="CHEBI:15361"/>
    </cofactor>
    <text evidence="11">Binds 1 pyruvoyl group covalently per subunit.</text>
</comment>
<dbReference type="PANTHER" id="PTHR35809:SF1">
    <property type="entry name" value="ARCHAETIDYLSERINE DECARBOXYLASE PROENZYME-RELATED"/>
    <property type="match status" value="1"/>
</dbReference>
<keyword evidence="2 11" id="KW-0444">Lipid biosynthesis</keyword>
<evidence type="ECO:0000256" key="3">
    <source>
        <dbReference type="ARBA" id="ARBA00022793"/>
    </source>
</evidence>
<feature type="site" description="Cleavage (non-hydrolytic); by autocatalysis" evidence="11">
    <location>
        <begin position="179"/>
        <end position="180"/>
    </location>
</feature>
<comment type="pathway">
    <text evidence="11">Phospholipid metabolism; phosphatidylethanolamine biosynthesis; phosphatidylethanolamine from CDP-diacylglycerol: step 2/2.</text>
</comment>
<feature type="modified residue" description="Pyruvic acid (Ser); by autocatalysis" evidence="11">
    <location>
        <position position="180"/>
    </location>
</feature>
<comment type="subunit">
    <text evidence="11">Heterodimer of a large membrane-associated beta subunit and a small pyruvoyl-containing alpha subunit.</text>
</comment>
<evidence type="ECO:0000256" key="9">
    <source>
        <dbReference type="ARBA" id="ARBA00023264"/>
    </source>
</evidence>
<dbReference type="GO" id="GO:0004609">
    <property type="term" value="F:phosphatidylserine decarboxylase activity"/>
    <property type="evidence" value="ECO:0007669"/>
    <property type="project" value="UniProtKB-UniRule"/>
</dbReference>
<dbReference type="InterPro" id="IPR033175">
    <property type="entry name" value="PSD-A"/>
</dbReference>
<feature type="active site" description="Schiff-base intermediate with substrate; via pyruvic acid" evidence="11">
    <location>
        <position position="180"/>
    </location>
</feature>
<dbReference type="AlphaFoldDB" id="A0A9W6FVS2"/>
<keyword evidence="3 11" id="KW-0210">Decarboxylase</keyword>
<evidence type="ECO:0000256" key="6">
    <source>
        <dbReference type="ARBA" id="ARBA00023145"/>
    </source>
</evidence>
<keyword evidence="1 11" id="KW-1003">Cell membrane</keyword>
<dbReference type="Pfam" id="PF02666">
    <property type="entry name" value="PS_Dcarbxylase"/>
    <property type="match status" value="1"/>
</dbReference>
<comment type="caution">
    <text evidence="13">The sequence shown here is derived from an EMBL/GenBank/DDBJ whole genome shotgun (WGS) entry which is preliminary data.</text>
</comment>
<dbReference type="GO" id="GO:0006646">
    <property type="term" value="P:phosphatidylethanolamine biosynthetic process"/>
    <property type="evidence" value="ECO:0007669"/>
    <property type="project" value="UniProtKB-UniRule"/>
</dbReference>
<evidence type="ECO:0000256" key="8">
    <source>
        <dbReference type="ARBA" id="ARBA00023239"/>
    </source>
</evidence>
<evidence type="ECO:0000313" key="13">
    <source>
        <dbReference type="EMBL" id="GLI35800.1"/>
    </source>
</evidence>
<dbReference type="EMBL" id="BSDR01000001">
    <property type="protein sequence ID" value="GLI35800.1"/>
    <property type="molecule type" value="Genomic_DNA"/>
</dbReference>
<evidence type="ECO:0000256" key="11">
    <source>
        <dbReference type="HAMAP-Rule" id="MF_00664"/>
    </source>
</evidence>
<dbReference type="HAMAP" id="MF_00664">
    <property type="entry name" value="PS_decarb_PSD_A"/>
    <property type="match status" value="1"/>
</dbReference>
<keyword evidence="9 11" id="KW-1208">Phospholipid metabolism</keyword>
<dbReference type="GO" id="GO:0005886">
    <property type="term" value="C:plasma membrane"/>
    <property type="evidence" value="ECO:0007669"/>
    <property type="project" value="UniProtKB-SubCell"/>
</dbReference>
<comment type="catalytic activity">
    <reaction evidence="11">
        <text>a 1,2-diacyl-sn-glycero-3-phospho-L-serine + H(+) = a 1,2-diacyl-sn-glycero-3-phosphoethanolamine + CO2</text>
        <dbReference type="Rhea" id="RHEA:20828"/>
        <dbReference type="ChEBI" id="CHEBI:15378"/>
        <dbReference type="ChEBI" id="CHEBI:16526"/>
        <dbReference type="ChEBI" id="CHEBI:57262"/>
        <dbReference type="ChEBI" id="CHEBI:64612"/>
        <dbReference type="EC" id="4.1.1.65"/>
    </reaction>
</comment>
<evidence type="ECO:0000256" key="1">
    <source>
        <dbReference type="ARBA" id="ARBA00022475"/>
    </source>
</evidence>
<reference evidence="13" key="1">
    <citation type="submission" date="2022-12" db="EMBL/GenBank/DDBJ databases">
        <title>Reference genome sequencing for broad-spectrum identification of bacterial and archaeal isolates by mass spectrometry.</title>
        <authorList>
            <person name="Sekiguchi Y."/>
            <person name="Tourlousse D.M."/>
        </authorList>
    </citation>
    <scope>NUCLEOTIDE SEQUENCE</scope>
    <source>
        <strain evidence="13">ASRB1</strain>
    </source>
</reference>
<keyword evidence="5 11" id="KW-0472">Membrane</keyword>
<comment type="similarity">
    <text evidence="11">Belongs to the phosphatidylserine decarboxylase family. PSD-A subfamily.</text>
</comment>
<keyword evidence="12" id="KW-0812">Transmembrane</keyword>
<organism evidence="13 14">
    <name type="scientific">Desulforhabdus amnigena</name>
    <dbReference type="NCBI Taxonomy" id="40218"/>
    <lineage>
        <taxon>Bacteria</taxon>
        <taxon>Pseudomonadati</taxon>
        <taxon>Thermodesulfobacteriota</taxon>
        <taxon>Syntrophobacteria</taxon>
        <taxon>Syntrophobacterales</taxon>
        <taxon>Syntrophobacteraceae</taxon>
        <taxon>Desulforhabdus</taxon>
    </lineage>
</organism>
<dbReference type="NCBIfam" id="NF003678">
    <property type="entry name" value="PRK05305.1-2"/>
    <property type="match status" value="1"/>
</dbReference>
<evidence type="ECO:0000256" key="10">
    <source>
        <dbReference type="ARBA" id="ARBA00023317"/>
    </source>
</evidence>
<proteinExistence type="inferred from homology"/>
<feature type="chain" id="PRO_5041026781" description="Phosphatidylserine decarboxylase alpha chain" evidence="11">
    <location>
        <begin position="180"/>
        <end position="211"/>
    </location>
</feature>
<keyword evidence="12" id="KW-1133">Transmembrane helix</keyword>
<keyword evidence="8 11" id="KW-0456">Lyase</keyword>
<keyword evidence="10 11" id="KW-0670">Pyruvate</keyword>
<feature type="chain" id="PRO_5041026780" description="Phosphatidylserine decarboxylase beta chain" evidence="11">
    <location>
        <begin position="1"/>
        <end position="179"/>
    </location>
</feature>
<dbReference type="PANTHER" id="PTHR35809">
    <property type="entry name" value="ARCHAETIDYLSERINE DECARBOXYLASE PROENZYME-RELATED"/>
    <property type="match status" value="1"/>
</dbReference>
<keyword evidence="4 11" id="KW-0443">Lipid metabolism</keyword>
<evidence type="ECO:0000256" key="2">
    <source>
        <dbReference type="ARBA" id="ARBA00022516"/>
    </source>
</evidence>
<sequence length="211" mass="23742">MHIPIAREGVPYLLAAVFTTLVTAVLGCALLTWPLLVLTLLMGHFFRDPERILIAEPQDVISPAEGRIVCIERVESTRFIDKPCLKIGIFMTVFDVHVNRIPCSGTLQGMFYQKGRFLSASLERASIENEQNWLWIRTETGADVIVTQVAGLIARRIVCWPTVGDRVIRGERFGMIRFGSRLDVYVPENSEVLVRKGEHVYGGETALCRLK</sequence>
<protein>
    <recommendedName>
        <fullName evidence="11">Phosphatidylserine decarboxylase proenzyme</fullName>
        <ecNumber evidence="11">4.1.1.65</ecNumber>
    </recommendedName>
    <component>
        <recommendedName>
            <fullName evidence="11">Phosphatidylserine decarboxylase alpha chain</fullName>
        </recommendedName>
    </component>
    <component>
        <recommendedName>
            <fullName evidence="11">Phosphatidylserine decarboxylase beta chain</fullName>
        </recommendedName>
    </component>
</protein>
<comment type="subcellular location">
    <subcellularLocation>
        <location evidence="11">Cell membrane</location>
        <topology evidence="11">Peripheral membrane protein</topology>
    </subcellularLocation>
</comment>
<dbReference type="NCBIfam" id="NF003685">
    <property type="entry name" value="PRK05305.2-5"/>
    <property type="match status" value="1"/>
</dbReference>
<dbReference type="PROSITE" id="PS51257">
    <property type="entry name" value="PROKAR_LIPOPROTEIN"/>
    <property type="match status" value="1"/>
</dbReference>
<dbReference type="InterPro" id="IPR003817">
    <property type="entry name" value="PS_Dcarbxylase"/>
</dbReference>
<evidence type="ECO:0000256" key="5">
    <source>
        <dbReference type="ARBA" id="ARBA00023136"/>
    </source>
</evidence>
<evidence type="ECO:0000256" key="12">
    <source>
        <dbReference type="SAM" id="Phobius"/>
    </source>
</evidence>
<comment type="function">
    <text evidence="11">Catalyzes the formation of phosphatidylethanolamine (PtdEtn) from phosphatidylserine (PtdSer).</text>
</comment>
<gene>
    <name evidence="11 13" type="primary">psd</name>
    <name evidence="13" type="ORF">DAMNIGENAA_32330</name>
</gene>
<feature type="transmembrane region" description="Helical" evidence="12">
    <location>
        <begin position="12"/>
        <end position="41"/>
    </location>
</feature>